<dbReference type="EMBL" id="SNWR01000001">
    <property type="protein sequence ID" value="TDO36942.1"/>
    <property type="molecule type" value="Genomic_DNA"/>
</dbReference>
<accession>A0A4R6JMI7</accession>
<comment type="caution">
    <text evidence="1">The sequence shown here is derived from an EMBL/GenBank/DDBJ whole genome shotgun (WGS) entry which is preliminary data.</text>
</comment>
<sequence>MSELPVIRSAAEARDVDPESRVLIEVSGASAATMLWLEKMLTDPDDSEPGRVVKKLMAATSRPAE</sequence>
<protein>
    <submittedName>
        <fullName evidence="1">Uncharacterized protein</fullName>
    </submittedName>
</protein>
<proteinExistence type="predicted"/>
<keyword evidence="2" id="KW-1185">Reference proteome</keyword>
<dbReference type="Proteomes" id="UP000294901">
    <property type="component" value="Unassembled WGS sequence"/>
</dbReference>
<dbReference type="RefSeq" id="WP_133871631.1">
    <property type="nucleotide sequence ID" value="NZ_BOMD01000072.1"/>
</dbReference>
<organism evidence="1 2">
    <name type="scientific">Paractinoplanes brasiliensis</name>
    <dbReference type="NCBI Taxonomy" id="52695"/>
    <lineage>
        <taxon>Bacteria</taxon>
        <taxon>Bacillati</taxon>
        <taxon>Actinomycetota</taxon>
        <taxon>Actinomycetes</taxon>
        <taxon>Micromonosporales</taxon>
        <taxon>Micromonosporaceae</taxon>
        <taxon>Paractinoplanes</taxon>
    </lineage>
</organism>
<evidence type="ECO:0000313" key="1">
    <source>
        <dbReference type="EMBL" id="TDO36942.1"/>
    </source>
</evidence>
<reference evidence="1 2" key="1">
    <citation type="submission" date="2019-03" db="EMBL/GenBank/DDBJ databases">
        <title>Sequencing the genomes of 1000 actinobacteria strains.</title>
        <authorList>
            <person name="Klenk H.-P."/>
        </authorList>
    </citation>
    <scope>NUCLEOTIDE SEQUENCE [LARGE SCALE GENOMIC DNA]</scope>
    <source>
        <strain evidence="1 2">DSM 43805</strain>
    </source>
</reference>
<evidence type="ECO:0000313" key="2">
    <source>
        <dbReference type="Proteomes" id="UP000294901"/>
    </source>
</evidence>
<gene>
    <name evidence="1" type="ORF">C8E87_0532</name>
</gene>
<dbReference type="AlphaFoldDB" id="A0A4R6JMI7"/>
<name>A0A4R6JMI7_9ACTN</name>